<feature type="region of interest" description="Disordered" evidence="1">
    <location>
        <begin position="419"/>
        <end position="449"/>
    </location>
</feature>
<reference evidence="3" key="1">
    <citation type="submission" date="2020-03" db="EMBL/GenBank/DDBJ databases">
        <title>The deep terrestrial virosphere.</title>
        <authorList>
            <person name="Holmfeldt K."/>
            <person name="Nilsson E."/>
            <person name="Simone D."/>
            <person name="Lopez-Fernandez M."/>
            <person name="Wu X."/>
            <person name="de Brujin I."/>
            <person name="Lundin D."/>
            <person name="Andersson A."/>
            <person name="Bertilsson S."/>
            <person name="Dopson M."/>
        </authorList>
    </citation>
    <scope>NUCLEOTIDE SEQUENCE</scope>
    <source>
        <strain evidence="3">MM415B02077</strain>
    </source>
</reference>
<proteinExistence type="predicted"/>
<gene>
    <name evidence="3" type="ORF">MM415B02077_0008</name>
</gene>
<dbReference type="InterPro" id="IPR024459">
    <property type="entry name" value="Acb1-like_N"/>
</dbReference>
<feature type="compositionally biased region" description="Acidic residues" evidence="1">
    <location>
        <begin position="424"/>
        <end position="449"/>
    </location>
</feature>
<dbReference type="AlphaFoldDB" id="A0A6M3KWG6"/>
<dbReference type="EMBL" id="MT142636">
    <property type="protein sequence ID" value="QJA86467.1"/>
    <property type="molecule type" value="Genomic_DNA"/>
</dbReference>
<feature type="domain" description="Anti-CBASS protein Acb1-like N-terminal" evidence="2">
    <location>
        <begin position="52"/>
        <end position="405"/>
    </location>
</feature>
<organism evidence="3">
    <name type="scientific">viral metagenome</name>
    <dbReference type="NCBI Taxonomy" id="1070528"/>
    <lineage>
        <taxon>unclassified sequences</taxon>
        <taxon>metagenomes</taxon>
        <taxon>organismal metagenomes</taxon>
    </lineage>
</organism>
<evidence type="ECO:0000256" key="1">
    <source>
        <dbReference type="SAM" id="MobiDB-lite"/>
    </source>
</evidence>
<accession>A0A6M3KWG6</accession>
<evidence type="ECO:0000313" key="3">
    <source>
        <dbReference type="EMBL" id="QJA86467.1"/>
    </source>
</evidence>
<protein>
    <recommendedName>
        <fullName evidence="2">Anti-CBASS protein Acb1-like N-terminal domain-containing protein</fullName>
    </recommendedName>
</protein>
<sequence length="449" mass="49958">MTKENNVVSAHWVAPPSHTDSWINTLSGIGSLQDKDRASFANPFERSLNRAELTQLYRDDDYAAKIVSDYPSECVRAGWTVSVDDVEGDPTEEEFQRLQVREKLKLADEWSRLYGGAAVLMGILDGQESSEPVSFDRISGISFLVVVDRWDLVPASYVSDFTSENFMEVETYWLQMHSIPGGTASNAPVVIHADRVLRFDGVKLPRTAALANQGWGDSVLQRLHRKLSRLGVSEQAMGTLIQEVGMGVWKMKGVSTVMSGPDGSKELMGRVQAAALGKSVVRAMIIDADKEDFQKIAGKYTGIEKLYDRVAQALASAADMPMTRLFRQAPGGLSTDDESGRRYWYDQVDERRRSKYEGHLICLAKYVLAADGMADAEVAIHFGALWQPTDEEKRDAQKKQAETDAIYMEWGVVTPSEVRTRLSDDDDSEWGAMDLEGDVEPVPEETLEL</sequence>
<name>A0A6M3KWG6_9ZZZZ</name>
<evidence type="ECO:0000259" key="2">
    <source>
        <dbReference type="Pfam" id="PF06381"/>
    </source>
</evidence>
<dbReference type="Pfam" id="PF06381">
    <property type="entry name" value="Phage_portal_3"/>
    <property type="match status" value="1"/>
</dbReference>